<keyword evidence="2" id="KW-1185">Reference proteome</keyword>
<name>A0AAV8XKP4_9CUCU</name>
<evidence type="ECO:0000313" key="1">
    <source>
        <dbReference type="EMBL" id="KAJ8939094.1"/>
    </source>
</evidence>
<organism evidence="1 2">
    <name type="scientific">Aromia moschata</name>
    <dbReference type="NCBI Taxonomy" id="1265417"/>
    <lineage>
        <taxon>Eukaryota</taxon>
        <taxon>Metazoa</taxon>
        <taxon>Ecdysozoa</taxon>
        <taxon>Arthropoda</taxon>
        <taxon>Hexapoda</taxon>
        <taxon>Insecta</taxon>
        <taxon>Pterygota</taxon>
        <taxon>Neoptera</taxon>
        <taxon>Endopterygota</taxon>
        <taxon>Coleoptera</taxon>
        <taxon>Polyphaga</taxon>
        <taxon>Cucujiformia</taxon>
        <taxon>Chrysomeloidea</taxon>
        <taxon>Cerambycidae</taxon>
        <taxon>Cerambycinae</taxon>
        <taxon>Callichromatini</taxon>
        <taxon>Aromia</taxon>
    </lineage>
</organism>
<dbReference type="AlphaFoldDB" id="A0AAV8XKP4"/>
<dbReference type="Proteomes" id="UP001162162">
    <property type="component" value="Unassembled WGS sequence"/>
</dbReference>
<dbReference type="EMBL" id="JAPWTK010000509">
    <property type="protein sequence ID" value="KAJ8939094.1"/>
    <property type="molecule type" value="Genomic_DNA"/>
</dbReference>
<accession>A0AAV8XKP4</accession>
<comment type="caution">
    <text evidence="1">The sequence shown here is derived from an EMBL/GenBank/DDBJ whole genome shotgun (WGS) entry which is preliminary data.</text>
</comment>
<proteinExistence type="predicted"/>
<reference evidence="1" key="1">
    <citation type="journal article" date="2023" name="Insect Mol. Biol.">
        <title>Genome sequencing provides insights into the evolution of gene families encoding plant cell wall-degrading enzymes in longhorned beetles.</title>
        <authorList>
            <person name="Shin N.R."/>
            <person name="Okamura Y."/>
            <person name="Kirsch R."/>
            <person name="Pauchet Y."/>
        </authorList>
    </citation>
    <scope>NUCLEOTIDE SEQUENCE</scope>
    <source>
        <strain evidence="1">AMC_N1</strain>
    </source>
</reference>
<protein>
    <submittedName>
        <fullName evidence="1">Uncharacterized protein</fullName>
    </submittedName>
</protein>
<evidence type="ECO:0000313" key="2">
    <source>
        <dbReference type="Proteomes" id="UP001162162"/>
    </source>
</evidence>
<sequence length="107" mass="12353">MKVELSAVNWYSTRADRDDISHTIVLRKLSVDEEDEILILVSENPGLKTRQSMATGLRQSSICRIFKKEMLHPCHYTSVQQLLPQDLPARLQFAISIKYAHRKPIFS</sequence>
<gene>
    <name evidence="1" type="ORF">NQ318_003207</name>
</gene>